<gene>
    <name evidence="2" type="ORF">SAMN05216326_11937</name>
</gene>
<reference evidence="3" key="1">
    <citation type="submission" date="2016-10" db="EMBL/GenBank/DDBJ databases">
        <authorList>
            <person name="Varghese N."/>
            <person name="Submissions S."/>
        </authorList>
    </citation>
    <scope>NUCLEOTIDE SEQUENCE [LARGE SCALE GENOMIC DNA]</scope>
    <source>
        <strain evidence="3">Nm71</strain>
    </source>
</reference>
<evidence type="ECO:0000313" key="2">
    <source>
        <dbReference type="EMBL" id="SET29723.1"/>
    </source>
</evidence>
<dbReference type="Proteomes" id="UP000199345">
    <property type="component" value="Unassembled WGS sequence"/>
</dbReference>
<dbReference type="EMBL" id="FOIA01000019">
    <property type="protein sequence ID" value="SET29723.1"/>
    <property type="molecule type" value="Genomic_DNA"/>
</dbReference>
<dbReference type="SUPFAM" id="SSF58042">
    <property type="entry name" value="Outer membrane lipoprotein"/>
    <property type="match status" value="1"/>
</dbReference>
<feature type="coiled-coil region" evidence="1">
    <location>
        <begin position="34"/>
        <end position="61"/>
    </location>
</feature>
<evidence type="ECO:0008006" key="4">
    <source>
        <dbReference type="Google" id="ProtNLM"/>
    </source>
</evidence>
<dbReference type="Pfam" id="PF11839">
    <property type="entry name" value="Alanine_zipper"/>
    <property type="match status" value="1"/>
</dbReference>
<organism evidence="2 3">
    <name type="scientific">Nitrosomonas marina</name>
    <dbReference type="NCBI Taxonomy" id="917"/>
    <lineage>
        <taxon>Bacteria</taxon>
        <taxon>Pseudomonadati</taxon>
        <taxon>Pseudomonadota</taxon>
        <taxon>Betaproteobacteria</taxon>
        <taxon>Nitrosomonadales</taxon>
        <taxon>Nitrosomonadaceae</taxon>
        <taxon>Nitrosomonas</taxon>
    </lineage>
</organism>
<sequence>MTRDIKRTLALVVTTGAFIGVTGCATTGDLDSTRADLQTQIDRLSADVAAAKSDAAAANAKANDAVNIANEANRRSMDTAEKIDRMFKKSMQK</sequence>
<dbReference type="OrthoDB" id="8549366at2"/>
<keyword evidence="1" id="KW-0175">Coiled coil</keyword>
<dbReference type="RefSeq" id="WP_090659057.1">
    <property type="nucleotide sequence ID" value="NZ_FOIA01000019.1"/>
</dbReference>
<dbReference type="PROSITE" id="PS51257">
    <property type="entry name" value="PROKAR_LIPOPROTEIN"/>
    <property type="match status" value="1"/>
</dbReference>
<evidence type="ECO:0000313" key="3">
    <source>
        <dbReference type="Proteomes" id="UP000199345"/>
    </source>
</evidence>
<keyword evidence="3" id="KW-1185">Reference proteome</keyword>
<dbReference type="InterPro" id="IPR021793">
    <property type="entry name" value="Oprl"/>
</dbReference>
<dbReference type="AlphaFoldDB" id="A0A1I0DBP6"/>
<protein>
    <recommendedName>
        <fullName evidence="4">Murein lipoprotein</fullName>
    </recommendedName>
</protein>
<name>A0A1I0DBP6_9PROT</name>
<evidence type="ECO:0000256" key="1">
    <source>
        <dbReference type="SAM" id="Coils"/>
    </source>
</evidence>
<proteinExistence type="predicted"/>
<dbReference type="NCBIfam" id="NF040598">
    <property type="entry name" value="Ala_zip_lipo"/>
    <property type="match status" value="1"/>
</dbReference>
<accession>A0A1I0DBP6</accession>